<accession>A0A6A5ZNR9</accession>
<dbReference type="EMBL" id="ML977312">
    <property type="protein sequence ID" value="KAF2121312.1"/>
    <property type="molecule type" value="Genomic_DNA"/>
</dbReference>
<gene>
    <name evidence="2" type="ORF">BDV96DRAFT_209322</name>
</gene>
<feature type="region of interest" description="Disordered" evidence="1">
    <location>
        <begin position="216"/>
        <end position="244"/>
    </location>
</feature>
<dbReference type="PANTHER" id="PTHR38846">
    <property type="entry name" value="C3H1-TYPE DOMAIN-CONTAINING PROTEIN"/>
    <property type="match status" value="1"/>
</dbReference>
<dbReference type="AlphaFoldDB" id="A0A6A5ZNR9"/>
<evidence type="ECO:0000313" key="3">
    <source>
        <dbReference type="Proteomes" id="UP000799770"/>
    </source>
</evidence>
<evidence type="ECO:0000256" key="1">
    <source>
        <dbReference type="SAM" id="MobiDB-lite"/>
    </source>
</evidence>
<name>A0A6A5ZNR9_9PLEO</name>
<organism evidence="2 3">
    <name type="scientific">Lophiotrema nucula</name>
    <dbReference type="NCBI Taxonomy" id="690887"/>
    <lineage>
        <taxon>Eukaryota</taxon>
        <taxon>Fungi</taxon>
        <taxon>Dikarya</taxon>
        <taxon>Ascomycota</taxon>
        <taxon>Pezizomycotina</taxon>
        <taxon>Dothideomycetes</taxon>
        <taxon>Pleosporomycetidae</taxon>
        <taxon>Pleosporales</taxon>
        <taxon>Lophiotremataceae</taxon>
        <taxon>Lophiotrema</taxon>
    </lineage>
</organism>
<reference evidence="2" key="1">
    <citation type="journal article" date="2020" name="Stud. Mycol.">
        <title>101 Dothideomycetes genomes: a test case for predicting lifestyles and emergence of pathogens.</title>
        <authorList>
            <person name="Haridas S."/>
            <person name="Albert R."/>
            <person name="Binder M."/>
            <person name="Bloem J."/>
            <person name="Labutti K."/>
            <person name="Salamov A."/>
            <person name="Andreopoulos B."/>
            <person name="Baker S."/>
            <person name="Barry K."/>
            <person name="Bills G."/>
            <person name="Bluhm B."/>
            <person name="Cannon C."/>
            <person name="Castanera R."/>
            <person name="Culley D."/>
            <person name="Daum C."/>
            <person name="Ezra D."/>
            <person name="Gonzalez J."/>
            <person name="Henrissat B."/>
            <person name="Kuo A."/>
            <person name="Liang C."/>
            <person name="Lipzen A."/>
            <person name="Lutzoni F."/>
            <person name="Magnuson J."/>
            <person name="Mondo S."/>
            <person name="Nolan M."/>
            <person name="Ohm R."/>
            <person name="Pangilinan J."/>
            <person name="Park H.-J."/>
            <person name="Ramirez L."/>
            <person name="Alfaro M."/>
            <person name="Sun H."/>
            <person name="Tritt A."/>
            <person name="Yoshinaga Y."/>
            <person name="Zwiers L.-H."/>
            <person name="Turgeon B."/>
            <person name="Goodwin S."/>
            <person name="Spatafora J."/>
            <person name="Crous P."/>
            <person name="Grigoriev I."/>
        </authorList>
    </citation>
    <scope>NUCLEOTIDE SEQUENCE</scope>
    <source>
        <strain evidence="2">CBS 627.86</strain>
    </source>
</reference>
<sequence>MSITKSYRTLSKAQVYLDGNGVEVGASFVHKSKSTSYFAQHRNFEPIPNAPFNDEFDRLVSSQDWTREEAREQKARATEEELGYHYGFTKKEEGVETSEKEEQEPMLKGYQALCDELGKPKHDTVLGCIQELKREPFFNIIDVIDARRTGKPAKGYTDFDDFASYTLEPGKCLDRKMIHQTDGKILQSLLQDFTWGPQDVHSPRFIRSTKSRYGLEKERHGGVRSGRVSRKYPRKGDYYRPIRA</sequence>
<proteinExistence type="predicted"/>
<evidence type="ECO:0000313" key="2">
    <source>
        <dbReference type="EMBL" id="KAF2121312.1"/>
    </source>
</evidence>
<dbReference type="OrthoDB" id="3798049at2759"/>
<protein>
    <submittedName>
        <fullName evidence="2">Uncharacterized protein</fullName>
    </submittedName>
</protein>
<keyword evidence="3" id="KW-1185">Reference proteome</keyword>
<dbReference type="Proteomes" id="UP000799770">
    <property type="component" value="Unassembled WGS sequence"/>
</dbReference>
<feature type="compositionally biased region" description="Basic and acidic residues" evidence="1">
    <location>
        <begin position="234"/>
        <end position="244"/>
    </location>
</feature>
<dbReference type="PANTHER" id="PTHR38846:SF1">
    <property type="entry name" value="C3H1-TYPE DOMAIN-CONTAINING PROTEIN"/>
    <property type="match status" value="1"/>
</dbReference>